<protein>
    <submittedName>
        <fullName evidence="2">Uncharacterized protein</fullName>
    </submittedName>
</protein>
<dbReference type="AlphaFoldDB" id="A0A7J8XFE3"/>
<feature type="compositionally biased region" description="Polar residues" evidence="1">
    <location>
        <begin position="70"/>
        <end position="84"/>
    </location>
</feature>
<gene>
    <name evidence="2" type="ORF">Goari_013648</name>
</gene>
<dbReference type="Proteomes" id="UP000593577">
    <property type="component" value="Unassembled WGS sequence"/>
</dbReference>
<evidence type="ECO:0000313" key="3">
    <source>
        <dbReference type="Proteomes" id="UP000593577"/>
    </source>
</evidence>
<keyword evidence="3" id="KW-1185">Reference proteome</keyword>
<sequence length="119" mass="13261">MRDSIRLPHHISTHGKLNKTSVQTLLTPPLPPNILGFEMLSSSMVVKEASSEPAEANPAIEDMDLENLDSFAQNPNIGDNTNGDSKSKCGREEDNEETEDISKKQKLEKSVEEERLEKK</sequence>
<evidence type="ECO:0000313" key="2">
    <source>
        <dbReference type="EMBL" id="MBA0686018.1"/>
    </source>
</evidence>
<organism evidence="2 3">
    <name type="scientific">Gossypium aridum</name>
    <name type="common">American cotton</name>
    <name type="synonym">Erioxylum aridum</name>
    <dbReference type="NCBI Taxonomy" id="34290"/>
    <lineage>
        <taxon>Eukaryota</taxon>
        <taxon>Viridiplantae</taxon>
        <taxon>Streptophyta</taxon>
        <taxon>Embryophyta</taxon>
        <taxon>Tracheophyta</taxon>
        <taxon>Spermatophyta</taxon>
        <taxon>Magnoliopsida</taxon>
        <taxon>eudicotyledons</taxon>
        <taxon>Gunneridae</taxon>
        <taxon>Pentapetalae</taxon>
        <taxon>rosids</taxon>
        <taxon>malvids</taxon>
        <taxon>Malvales</taxon>
        <taxon>Malvaceae</taxon>
        <taxon>Malvoideae</taxon>
        <taxon>Gossypium</taxon>
    </lineage>
</organism>
<feature type="compositionally biased region" description="Basic and acidic residues" evidence="1">
    <location>
        <begin position="100"/>
        <end position="119"/>
    </location>
</feature>
<feature type="region of interest" description="Disordered" evidence="1">
    <location>
        <begin position="48"/>
        <end position="119"/>
    </location>
</feature>
<proteinExistence type="predicted"/>
<reference evidence="2 3" key="1">
    <citation type="journal article" date="2019" name="Genome Biol. Evol.">
        <title>Insights into the evolution of the New World diploid cottons (Gossypium, subgenus Houzingenia) based on genome sequencing.</title>
        <authorList>
            <person name="Grover C.E."/>
            <person name="Arick M.A. 2nd"/>
            <person name="Thrash A."/>
            <person name="Conover J.L."/>
            <person name="Sanders W.S."/>
            <person name="Peterson D.G."/>
            <person name="Frelichowski J.E."/>
            <person name="Scheffler J.A."/>
            <person name="Scheffler B.E."/>
            <person name="Wendel J.F."/>
        </authorList>
    </citation>
    <scope>NUCLEOTIDE SEQUENCE [LARGE SCALE GENOMIC DNA]</scope>
    <source>
        <strain evidence="2">185</strain>
        <tissue evidence="2">Leaf</tissue>
    </source>
</reference>
<name>A0A7J8XFE3_GOSAI</name>
<dbReference type="EMBL" id="JABFAA010000007">
    <property type="protein sequence ID" value="MBA0686018.1"/>
    <property type="molecule type" value="Genomic_DNA"/>
</dbReference>
<accession>A0A7J8XFE3</accession>
<feature type="compositionally biased region" description="Low complexity" evidence="1">
    <location>
        <begin position="51"/>
        <end position="60"/>
    </location>
</feature>
<evidence type="ECO:0000256" key="1">
    <source>
        <dbReference type="SAM" id="MobiDB-lite"/>
    </source>
</evidence>
<comment type="caution">
    <text evidence="2">The sequence shown here is derived from an EMBL/GenBank/DDBJ whole genome shotgun (WGS) entry which is preliminary data.</text>
</comment>